<organism evidence="3">
    <name type="scientific">Nymphaea colorata</name>
    <name type="common">pocket water lily</name>
    <dbReference type="NCBI Taxonomy" id="210225"/>
    <lineage>
        <taxon>Eukaryota</taxon>
        <taxon>Viridiplantae</taxon>
        <taxon>Streptophyta</taxon>
        <taxon>Embryophyta</taxon>
        <taxon>Tracheophyta</taxon>
        <taxon>Spermatophyta</taxon>
        <taxon>Magnoliopsida</taxon>
        <taxon>Nymphaeales</taxon>
        <taxon>Nymphaeaceae</taxon>
        <taxon>Nymphaea</taxon>
    </lineage>
</organism>
<protein>
    <submittedName>
        <fullName evidence="3">Uncharacterized protein</fullName>
    </submittedName>
</protein>
<gene>
    <name evidence="3" type="ORF">NYM_LOCUS15533</name>
</gene>
<dbReference type="InterPro" id="IPR027417">
    <property type="entry name" value="P-loop_NTPase"/>
</dbReference>
<sequence>MVEPISISITALSVIKGIMKAINTAQQTIDSFKTEYDKLKINLADLTPRIESVNQFNEEIADLSRKDRLTVQRRTDMTNLVEQLKDCLQLVEKCNRLSFWKYHMINFYTEKLKACNESLNGFVTGVMVADIWEETMTNRRVKYDCSVPKPPEFTVGWTEAVGELKQKLLQEELLVIGICGAGGYGKSTLAKKLCEQVKGIK</sequence>
<dbReference type="GO" id="GO:0007166">
    <property type="term" value="P:cell surface receptor signaling pathway"/>
    <property type="evidence" value="ECO:0007669"/>
    <property type="project" value="InterPro"/>
</dbReference>
<accession>A0A5K1BPU7</accession>
<dbReference type="InterPro" id="IPR002182">
    <property type="entry name" value="NB-ARC"/>
</dbReference>
<feature type="domain" description="RPW8" evidence="2">
    <location>
        <begin position="15"/>
        <end position="134"/>
    </location>
</feature>
<dbReference type="Gramene" id="NC3G0222280.1">
    <property type="protein sequence ID" value="NC3G0222280.1:cds"/>
    <property type="gene ID" value="NC3G0222280"/>
</dbReference>
<evidence type="ECO:0000259" key="1">
    <source>
        <dbReference type="Pfam" id="PF00931"/>
    </source>
</evidence>
<dbReference type="AlphaFoldDB" id="A0A5K1BPU7"/>
<dbReference type="Gene3D" id="1.20.930.20">
    <property type="entry name" value="Adaptor protein Cbl, N-terminal domain"/>
    <property type="match status" value="1"/>
</dbReference>
<dbReference type="GO" id="GO:0043531">
    <property type="term" value="F:ADP binding"/>
    <property type="evidence" value="ECO:0007669"/>
    <property type="project" value="InterPro"/>
</dbReference>
<name>A0A5K1BPU7_9MAGN</name>
<proteinExistence type="predicted"/>
<reference evidence="3" key="1">
    <citation type="submission" date="2019-09" db="EMBL/GenBank/DDBJ databases">
        <authorList>
            <person name="Zhang L."/>
        </authorList>
    </citation>
    <scope>NUCLEOTIDE SEQUENCE</scope>
</reference>
<evidence type="ECO:0000259" key="2">
    <source>
        <dbReference type="Pfam" id="PF05659"/>
    </source>
</evidence>
<dbReference type="Pfam" id="PF00931">
    <property type="entry name" value="NB-ARC"/>
    <property type="match status" value="1"/>
</dbReference>
<dbReference type="InterPro" id="IPR008808">
    <property type="entry name" value="Powdery_mildew-R_dom"/>
</dbReference>
<dbReference type="Gene3D" id="3.40.50.300">
    <property type="entry name" value="P-loop containing nucleotide triphosphate hydrolases"/>
    <property type="match status" value="1"/>
</dbReference>
<feature type="domain" description="NB-ARC" evidence="1">
    <location>
        <begin position="159"/>
        <end position="197"/>
    </location>
</feature>
<dbReference type="EMBL" id="LR721781">
    <property type="protein sequence ID" value="VVW17128.1"/>
    <property type="molecule type" value="Genomic_DNA"/>
</dbReference>
<dbReference type="Pfam" id="PF05659">
    <property type="entry name" value="RPW8"/>
    <property type="match status" value="1"/>
</dbReference>
<dbReference type="SUPFAM" id="SSF52540">
    <property type="entry name" value="P-loop containing nucleoside triphosphate hydrolases"/>
    <property type="match status" value="1"/>
</dbReference>
<dbReference type="InterPro" id="IPR036537">
    <property type="entry name" value="Adaptor_Cbl_N_dom_sf"/>
</dbReference>
<evidence type="ECO:0000313" key="3">
    <source>
        <dbReference type="EMBL" id="VVW17128.1"/>
    </source>
</evidence>